<dbReference type="PROSITE" id="PS00080">
    <property type="entry name" value="MULTICOPPER_OXIDASE2"/>
    <property type="match status" value="1"/>
</dbReference>
<dbReference type="InterPro" id="IPR002355">
    <property type="entry name" value="Cu_oxidase_Cu_BS"/>
</dbReference>
<dbReference type="EMBL" id="JBEXRX010000042">
    <property type="protein sequence ID" value="MEU0153498.1"/>
    <property type="molecule type" value="Genomic_DNA"/>
</dbReference>
<organism evidence="7 8">
    <name type="scientific">Micromonospora fulviviridis</name>
    <dbReference type="NCBI Taxonomy" id="47860"/>
    <lineage>
        <taxon>Bacteria</taxon>
        <taxon>Bacillati</taxon>
        <taxon>Actinomycetota</taxon>
        <taxon>Actinomycetes</taxon>
        <taxon>Micromonosporales</taxon>
        <taxon>Micromonosporaceae</taxon>
        <taxon>Micromonospora</taxon>
    </lineage>
</organism>
<dbReference type="CDD" id="cd04232">
    <property type="entry name" value="CuRO_1_CueO_FtsP"/>
    <property type="match status" value="1"/>
</dbReference>
<evidence type="ECO:0000256" key="1">
    <source>
        <dbReference type="ARBA" id="ARBA00010609"/>
    </source>
</evidence>
<evidence type="ECO:0000313" key="7">
    <source>
        <dbReference type="EMBL" id="MEU0153498.1"/>
    </source>
</evidence>
<feature type="domain" description="Plastocyanin-like" evidence="5">
    <location>
        <begin position="397"/>
        <end position="509"/>
    </location>
</feature>
<dbReference type="Pfam" id="PF07731">
    <property type="entry name" value="Cu-oxidase_2"/>
    <property type="match status" value="1"/>
</dbReference>
<accession>A0ABV2VL15</accession>
<dbReference type="InterPro" id="IPR011706">
    <property type="entry name" value="Cu-oxidase_C"/>
</dbReference>
<comment type="caution">
    <text evidence="7">The sequence shown here is derived from an EMBL/GenBank/DDBJ whole genome shotgun (WGS) entry which is preliminary data.</text>
</comment>
<keyword evidence="8" id="KW-1185">Reference proteome</keyword>
<feature type="domain" description="Plastocyanin-like" evidence="6">
    <location>
        <begin position="106"/>
        <end position="217"/>
    </location>
</feature>
<sequence>MTAGSLTLRGVRPVGALRIGLLGCCPGRIPVATLHGVEHDHLVKRRDLLVFAGLAALAGCGSPGAGSKGNSGGLTFANRLRVPPVLDPAVAADGTKQFSLTMRAGRTEVLPGKPTTTWGFNGAFLGPTIRATRGDRVAMRVHNQLGEPSTVHWHGMRLPAVMDGGPHQTVQPGTTWSPHWTIDQPAATSWYHPHPHGSTAKHVYRGLAGLFLVDDPATAAPDLPSTYGVDDIPLILQDKILDANGRLQENPKPTRGLIGDQILVNGVYDPFFEVTTALVRLRILNGSNARMYNVEFADRRRFHVIGTDAGLLAAPATVDRVQLSPGERLEVLVEFAPRDQVVLRSVAGDNGIDEGDYDLLKFVAADQLGPGPSVPRRLAASPRIEAPAGARERRFRLSGSDEINGREMEMTRIDEVVPAGATEIWHVQNTVYAHNFHIHEVAFRILDVDGRQPPAYLQGPKDTAFIPAKSTVRLAVQFGRHTDPKTPYMYHCHILRHEDKGMMGQFVIVEPGTEASVPRTLPSHHHHG</sequence>
<gene>
    <name evidence="7" type="ORF">ABZ071_16545</name>
</gene>
<evidence type="ECO:0000259" key="6">
    <source>
        <dbReference type="Pfam" id="PF07732"/>
    </source>
</evidence>
<keyword evidence="3" id="KW-0560">Oxidoreductase</keyword>
<dbReference type="CDD" id="cd13890">
    <property type="entry name" value="CuRO_3_CueO_FtsP"/>
    <property type="match status" value="1"/>
</dbReference>
<dbReference type="PANTHER" id="PTHR48267">
    <property type="entry name" value="CUPREDOXIN SUPERFAMILY PROTEIN"/>
    <property type="match status" value="1"/>
</dbReference>
<keyword evidence="2" id="KW-0479">Metal-binding</keyword>
<evidence type="ECO:0000256" key="2">
    <source>
        <dbReference type="ARBA" id="ARBA00022723"/>
    </source>
</evidence>
<evidence type="ECO:0000259" key="4">
    <source>
        <dbReference type="Pfam" id="PF00394"/>
    </source>
</evidence>
<dbReference type="RefSeq" id="WP_355665304.1">
    <property type="nucleotide sequence ID" value="NZ_JBEXRX010000042.1"/>
</dbReference>
<evidence type="ECO:0000313" key="8">
    <source>
        <dbReference type="Proteomes" id="UP001550348"/>
    </source>
</evidence>
<protein>
    <submittedName>
        <fullName evidence="7">Multicopper oxidase domain-containing protein</fullName>
    </submittedName>
</protein>
<dbReference type="Pfam" id="PF07732">
    <property type="entry name" value="Cu-oxidase_3"/>
    <property type="match status" value="1"/>
</dbReference>
<comment type="similarity">
    <text evidence="1">Belongs to the multicopper oxidase family.</text>
</comment>
<dbReference type="PANTHER" id="PTHR48267:SF1">
    <property type="entry name" value="BILIRUBIN OXIDASE"/>
    <property type="match status" value="1"/>
</dbReference>
<dbReference type="InterPro" id="IPR011707">
    <property type="entry name" value="Cu-oxidase-like_N"/>
</dbReference>
<proteinExistence type="inferred from homology"/>
<dbReference type="SUPFAM" id="SSF49503">
    <property type="entry name" value="Cupredoxins"/>
    <property type="match status" value="3"/>
</dbReference>
<dbReference type="InterPro" id="IPR001117">
    <property type="entry name" value="Cu-oxidase_2nd"/>
</dbReference>
<dbReference type="Pfam" id="PF00394">
    <property type="entry name" value="Cu-oxidase"/>
    <property type="match status" value="1"/>
</dbReference>
<reference evidence="7 8" key="1">
    <citation type="submission" date="2024-06" db="EMBL/GenBank/DDBJ databases">
        <title>The Natural Products Discovery Center: Release of the First 8490 Sequenced Strains for Exploring Actinobacteria Biosynthetic Diversity.</title>
        <authorList>
            <person name="Kalkreuter E."/>
            <person name="Kautsar S.A."/>
            <person name="Yang D."/>
            <person name="Bader C.D."/>
            <person name="Teijaro C.N."/>
            <person name="Fluegel L."/>
            <person name="Davis C.M."/>
            <person name="Simpson J.R."/>
            <person name="Lauterbach L."/>
            <person name="Steele A.D."/>
            <person name="Gui C."/>
            <person name="Meng S."/>
            <person name="Li G."/>
            <person name="Viehrig K."/>
            <person name="Ye F."/>
            <person name="Su P."/>
            <person name="Kiefer A.F."/>
            <person name="Nichols A."/>
            <person name="Cepeda A.J."/>
            <person name="Yan W."/>
            <person name="Fan B."/>
            <person name="Jiang Y."/>
            <person name="Adhikari A."/>
            <person name="Zheng C.-J."/>
            <person name="Schuster L."/>
            <person name="Cowan T.M."/>
            <person name="Smanski M.J."/>
            <person name="Chevrette M.G."/>
            <person name="De Carvalho L.P.S."/>
            <person name="Shen B."/>
        </authorList>
    </citation>
    <scope>NUCLEOTIDE SEQUENCE [LARGE SCALE GENOMIC DNA]</scope>
    <source>
        <strain evidence="7 8">NPDC006286</strain>
    </source>
</reference>
<dbReference type="InterPro" id="IPR008972">
    <property type="entry name" value="Cupredoxin"/>
</dbReference>
<dbReference type="CDD" id="cd13867">
    <property type="entry name" value="CuRO_2_CueO_FtsP"/>
    <property type="match status" value="1"/>
</dbReference>
<feature type="domain" description="Plastocyanin-like" evidence="4">
    <location>
        <begin position="278"/>
        <end position="336"/>
    </location>
</feature>
<dbReference type="Proteomes" id="UP001550348">
    <property type="component" value="Unassembled WGS sequence"/>
</dbReference>
<dbReference type="Gene3D" id="2.60.40.420">
    <property type="entry name" value="Cupredoxins - blue copper proteins"/>
    <property type="match status" value="3"/>
</dbReference>
<dbReference type="InterPro" id="IPR045087">
    <property type="entry name" value="Cu-oxidase_fam"/>
</dbReference>
<evidence type="ECO:0000256" key="3">
    <source>
        <dbReference type="ARBA" id="ARBA00023002"/>
    </source>
</evidence>
<name>A0ABV2VL15_9ACTN</name>
<evidence type="ECO:0000259" key="5">
    <source>
        <dbReference type="Pfam" id="PF07731"/>
    </source>
</evidence>